<reference evidence="2" key="1">
    <citation type="journal article" date="2023" name="Science">
        <title>Elucidation of the pathway for biosynthesis of saponin adjuvants from the soapbark tree.</title>
        <authorList>
            <person name="Reed J."/>
            <person name="Orme A."/>
            <person name="El-Demerdash A."/>
            <person name="Owen C."/>
            <person name="Martin L.B.B."/>
            <person name="Misra R.C."/>
            <person name="Kikuchi S."/>
            <person name="Rejzek M."/>
            <person name="Martin A.C."/>
            <person name="Harkess A."/>
            <person name="Leebens-Mack J."/>
            <person name="Louveau T."/>
            <person name="Stephenson M.J."/>
            <person name="Osbourn A."/>
        </authorList>
    </citation>
    <scope>NUCLEOTIDE SEQUENCE</scope>
    <source>
        <strain evidence="2">S10</strain>
    </source>
</reference>
<dbReference type="SMART" id="SM00743">
    <property type="entry name" value="Agenet"/>
    <property type="match status" value="2"/>
</dbReference>
<dbReference type="PANTHER" id="PTHR31917:SF146">
    <property type="entry name" value="PLANT TUDOR-LIKE RNA-BINDING PROTEIN-RELATED"/>
    <property type="match status" value="1"/>
</dbReference>
<protein>
    <submittedName>
        <fullName evidence="2">Plant Tudor-like RNA-binding protein</fullName>
    </submittedName>
</protein>
<comment type="caution">
    <text evidence="2">The sequence shown here is derived from an EMBL/GenBank/DDBJ whole genome shotgun (WGS) entry which is preliminary data.</text>
</comment>
<dbReference type="Gene3D" id="2.30.30.140">
    <property type="match status" value="1"/>
</dbReference>
<evidence type="ECO:0000259" key="1">
    <source>
        <dbReference type="SMART" id="SM00743"/>
    </source>
</evidence>
<proteinExistence type="predicted"/>
<dbReference type="InterPro" id="IPR014002">
    <property type="entry name" value="Agenet_dom_plant"/>
</dbReference>
<dbReference type="EMBL" id="JARAOO010000006">
    <property type="protein sequence ID" value="KAJ7966147.1"/>
    <property type="molecule type" value="Genomic_DNA"/>
</dbReference>
<evidence type="ECO:0000313" key="2">
    <source>
        <dbReference type="EMBL" id="KAJ7966147.1"/>
    </source>
</evidence>
<dbReference type="KEGG" id="qsa:O6P43_015663"/>
<sequence>MRFKKGSRVEVLSNNDVPLGEWRCAEIISVNGHTYSVQYDCFSKKSEAVHEGVSRKAIRPHPPLVRNIDSWVANDVVEVYNVDSWKGAVVSRVLCGRYYVVRLLGSCEEFRTHKSNIRVRQSWRDGQWEVIGKGSGNCEVGRLSIHTSSNSFKLTSEVPQVDTGIKQQGGNDCLHVQNDCNFQESPLVSFRSLKRVSPCFSLPVEAYPSKIRAIEKASEHQQFLAVSPTPFLEKGMLEASMPYFQRLQMMLGFPAFPW</sequence>
<gene>
    <name evidence="2" type="ORF">O6P43_015663</name>
</gene>
<name>A0AAD7PSS9_QUISA</name>
<accession>A0AAD7PSS9</accession>
<dbReference type="AlphaFoldDB" id="A0AAD7PSS9"/>
<feature type="domain" description="Agenet" evidence="1">
    <location>
        <begin position="1"/>
        <end position="66"/>
    </location>
</feature>
<dbReference type="InterPro" id="IPR008395">
    <property type="entry name" value="Agenet-like_dom"/>
</dbReference>
<keyword evidence="3" id="KW-1185">Reference proteome</keyword>
<evidence type="ECO:0000313" key="3">
    <source>
        <dbReference type="Proteomes" id="UP001163823"/>
    </source>
</evidence>
<feature type="domain" description="Agenet" evidence="1">
    <location>
        <begin position="69"/>
        <end position="125"/>
    </location>
</feature>
<dbReference type="PANTHER" id="PTHR31917">
    <property type="entry name" value="AGENET DOMAIN-CONTAINING PROTEIN-RELATED"/>
    <property type="match status" value="1"/>
</dbReference>
<organism evidence="2 3">
    <name type="scientific">Quillaja saponaria</name>
    <name type="common">Soap bark tree</name>
    <dbReference type="NCBI Taxonomy" id="32244"/>
    <lineage>
        <taxon>Eukaryota</taxon>
        <taxon>Viridiplantae</taxon>
        <taxon>Streptophyta</taxon>
        <taxon>Embryophyta</taxon>
        <taxon>Tracheophyta</taxon>
        <taxon>Spermatophyta</taxon>
        <taxon>Magnoliopsida</taxon>
        <taxon>eudicotyledons</taxon>
        <taxon>Gunneridae</taxon>
        <taxon>Pentapetalae</taxon>
        <taxon>rosids</taxon>
        <taxon>fabids</taxon>
        <taxon>Fabales</taxon>
        <taxon>Quillajaceae</taxon>
        <taxon>Quillaja</taxon>
    </lineage>
</organism>
<dbReference type="Pfam" id="PF05641">
    <property type="entry name" value="Agenet"/>
    <property type="match status" value="1"/>
</dbReference>
<dbReference type="Proteomes" id="UP001163823">
    <property type="component" value="Chromosome 6"/>
</dbReference>